<evidence type="ECO:0000256" key="5">
    <source>
        <dbReference type="ARBA" id="ARBA00044554"/>
    </source>
</evidence>
<evidence type="ECO:0000256" key="2">
    <source>
        <dbReference type="ARBA" id="ARBA00012633"/>
    </source>
</evidence>
<feature type="chain" id="PRO_5041994681" description="3'(2'),5'-bisphosphate nucleotidase 1" evidence="7">
    <location>
        <begin position="21"/>
        <end position="361"/>
    </location>
</feature>
<feature type="signal peptide" evidence="7">
    <location>
        <begin position="1"/>
        <end position="20"/>
    </location>
</feature>
<dbReference type="AlphaFoldDB" id="A0AAD3H0P6"/>
<dbReference type="PRINTS" id="PR00377">
    <property type="entry name" value="IMPHPHTASES"/>
</dbReference>
<dbReference type="PROSITE" id="PS00630">
    <property type="entry name" value="IMP_2"/>
    <property type="match status" value="1"/>
</dbReference>
<evidence type="ECO:0000313" key="9">
    <source>
        <dbReference type="Proteomes" id="UP001054902"/>
    </source>
</evidence>
<dbReference type="PANTHER" id="PTHR43028">
    <property type="entry name" value="3'(2'),5'-BISPHOSPHATE NUCLEOTIDASE 1"/>
    <property type="match status" value="1"/>
</dbReference>
<comment type="caution">
    <text evidence="8">The sequence shown here is derived from an EMBL/GenBank/DDBJ whole genome shotgun (WGS) entry which is preliminary data.</text>
</comment>
<reference evidence="8 9" key="1">
    <citation type="journal article" date="2021" name="Sci. Rep.">
        <title>The genome of the diatom Chaetoceros tenuissimus carries an ancient integrated fragment of an extant virus.</title>
        <authorList>
            <person name="Hongo Y."/>
            <person name="Kimura K."/>
            <person name="Takaki Y."/>
            <person name="Yoshida Y."/>
            <person name="Baba S."/>
            <person name="Kobayashi G."/>
            <person name="Nagasaki K."/>
            <person name="Hano T."/>
            <person name="Tomaru Y."/>
        </authorList>
    </citation>
    <scope>NUCLEOTIDE SEQUENCE [LARGE SCALE GENOMIC DNA]</scope>
    <source>
        <strain evidence="8 9">NIES-3715</strain>
    </source>
</reference>
<dbReference type="Gene3D" id="3.40.190.80">
    <property type="match status" value="1"/>
</dbReference>
<evidence type="ECO:0000313" key="8">
    <source>
        <dbReference type="EMBL" id="GFH46070.1"/>
    </source>
</evidence>
<dbReference type="InterPro" id="IPR000760">
    <property type="entry name" value="Inositol_monophosphatase-like"/>
</dbReference>
<dbReference type="GO" id="GO:0008441">
    <property type="term" value="F:3'(2'),5'-bisphosphate nucleotidase activity"/>
    <property type="evidence" value="ECO:0007669"/>
    <property type="project" value="UniProtKB-EC"/>
</dbReference>
<keyword evidence="9" id="KW-1185">Reference proteome</keyword>
<proteinExistence type="inferred from homology"/>
<feature type="binding site" evidence="6">
    <location>
        <position position="144"/>
    </location>
    <ligand>
        <name>Mg(2+)</name>
        <dbReference type="ChEBI" id="CHEBI:18420"/>
        <label>1</label>
        <note>catalytic</note>
    </ligand>
</feature>
<sequence>MHSSQAFIISLAGLLATVSGFQIGPLLSTCVDACQRGCIEIRKVQEARERGDDASVVLKDVSDPRSALTVADSVAQKIIVGSLRSHWGNDLSIVGEEDDDEDLANEISKLIDENAFDKLDTTLFDDDLGETADIDPCDITVFVDPLDGTREFVEGRLENCQVLVGIAIDGEAVAGAVGIPFPAGNLTDAETVVYGLADFGTGVKGTPLRRGPYPLDKHIDGLKFPRPHHATGDSSAEVMEASRKAAIKRFGGSNVIYGGAGNKILAAALGEVTCSIQHKIGGPWDLCAPEAILKGMGGRMTDMFGNDIEIYKTGDDAVDRCNERGYIASPPGSEEHFHQALANALMNCPEVQEYKKEVMGE</sequence>
<dbReference type="Proteomes" id="UP001054902">
    <property type="component" value="Unassembled WGS sequence"/>
</dbReference>
<evidence type="ECO:0000256" key="4">
    <source>
        <dbReference type="ARBA" id="ARBA00041815"/>
    </source>
</evidence>
<comment type="similarity">
    <text evidence="1">Belongs to the inositol monophosphatase superfamily.</text>
</comment>
<dbReference type="SUPFAM" id="SSF56655">
    <property type="entry name" value="Carbohydrate phosphatase"/>
    <property type="match status" value="1"/>
</dbReference>
<keyword evidence="6" id="KW-0479">Metal-binding</keyword>
<keyword evidence="7" id="KW-0732">Signal</keyword>
<protein>
    <recommendedName>
        <fullName evidence="3">3'(2'),5'-bisphosphate nucleotidase 1</fullName>
        <ecNumber evidence="2">3.1.3.7</ecNumber>
    </recommendedName>
    <alternativeName>
        <fullName evidence="4">Bisphosphate 3'-nucleotidase 1</fullName>
    </alternativeName>
    <alternativeName>
        <fullName evidence="5">Inositol-polyphosphate 1-phosphatase</fullName>
    </alternativeName>
</protein>
<name>A0AAD3H0P6_9STRA</name>
<comment type="cofactor">
    <cofactor evidence="6">
        <name>Mg(2+)</name>
        <dbReference type="ChEBI" id="CHEBI:18420"/>
    </cofactor>
</comment>
<dbReference type="InterPro" id="IPR050725">
    <property type="entry name" value="CysQ/Inositol_MonoPase"/>
</dbReference>
<dbReference type="EMBL" id="BLLK01000022">
    <property type="protein sequence ID" value="GFH46070.1"/>
    <property type="molecule type" value="Genomic_DNA"/>
</dbReference>
<dbReference type="PANTHER" id="PTHR43028:SF5">
    <property type="entry name" value="3'(2'),5'-BISPHOSPHATE NUCLEOTIDASE 1"/>
    <property type="match status" value="1"/>
</dbReference>
<feature type="binding site" evidence="6">
    <location>
        <position position="147"/>
    </location>
    <ligand>
        <name>Mg(2+)</name>
        <dbReference type="ChEBI" id="CHEBI:18420"/>
        <label>1</label>
        <note>catalytic</note>
    </ligand>
</feature>
<dbReference type="EC" id="3.1.3.7" evidence="2"/>
<gene>
    <name evidence="8" type="ORF">CTEN210_02544</name>
</gene>
<evidence type="ECO:0000256" key="1">
    <source>
        <dbReference type="ARBA" id="ARBA00009759"/>
    </source>
</evidence>
<dbReference type="Pfam" id="PF00459">
    <property type="entry name" value="Inositol_P"/>
    <property type="match status" value="1"/>
</dbReference>
<dbReference type="GO" id="GO:0046872">
    <property type="term" value="F:metal ion binding"/>
    <property type="evidence" value="ECO:0007669"/>
    <property type="project" value="UniProtKB-KW"/>
</dbReference>
<organism evidence="8 9">
    <name type="scientific">Chaetoceros tenuissimus</name>
    <dbReference type="NCBI Taxonomy" id="426638"/>
    <lineage>
        <taxon>Eukaryota</taxon>
        <taxon>Sar</taxon>
        <taxon>Stramenopiles</taxon>
        <taxon>Ochrophyta</taxon>
        <taxon>Bacillariophyta</taxon>
        <taxon>Coscinodiscophyceae</taxon>
        <taxon>Chaetocerotophycidae</taxon>
        <taxon>Chaetocerotales</taxon>
        <taxon>Chaetocerotaceae</taxon>
        <taxon>Chaetoceros</taxon>
    </lineage>
</organism>
<feature type="binding site" evidence="6">
    <location>
        <position position="96"/>
    </location>
    <ligand>
        <name>Mg(2+)</name>
        <dbReference type="ChEBI" id="CHEBI:18420"/>
        <label>1</label>
        <note>catalytic</note>
    </ligand>
</feature>
<evidence type="ECO:0000256" key="3">
    <source>
        <dbReference type="ARBA" id="ARBA00040342"/>
    </source>
</evidence>
<feature type="binding site" evidence="6">
    <location>
        <position position="146"/>
    </location>
    <ligand>
        <name>Mg(2+)</name>
        <dbReference type="ChEBI" id="CHEBI:18420"/>
        <label>1</label>
        <note>catalytic</note>
    </ligand>
</feature>
<dbReference type="InterPro" id="IPR020550">
    <property type="entry name" value="Inositol_monophosphatase_CS"/>
</dbReference>
<dbReference type="GO" id="GO:0046854">
    <property type="term" value="P:phosphatidylinositol phosphate biosynthetic process"/>
    <property type="evidence" value="ECO:0007669"/>
    <property type="project" value="InterPro"/>
</dbReference>
<feature type="binding site" evidence="6">
    <location>
        <position position="285"/>
    </location>
    <ligand>
        <name>Mg(2+)</name>
        <dbReference type="ChEBI" id="CHEBI:18420"/>
        <label>1</label>
        <note>catalytic</note>
    </ligand>
</feature>
<keyword evidence="6" id="KW-0460">Magnesium</keyword>
<evidence type="ECO:0000256" key="6">
    <source>
        <dbReference type="PIRSR" id="PIRSR600760-2"/>
    </source>
</evidence>
<accession>A0AAD3H0P6</accession>
<evidence type="ECO:0000256" key="7">
    <source>
        <dbReference type="SAM" id="SignalP"/>
    </source>
</evidence>
<dbReference type="Gene3D" id="3.30.540.10">
    <property type="entry name" value="Fructose-1,6-Bisphosphatase, subunit A, domain 1"/>
    <property type="match status" value="1"/>
</dbReference>